<name>A0A835YWN5_9STRA</name>
<dbReference type="GO" id="GO:0003886">
    <property type="term" value="F:DNA (cytosine-5-)-methyltransferase activity"/>
    <property type="evidence" value="ECO:0007669"/>
    <property type="project" value="UniProtKB-EC"/>
</dbReference>
<dbReference type="OrthoDB" id="414133at2759"/>
<keyword evidence="3 5" id="KW-0808">Transferase</keyword>
<keyword evidence="4 5" id="KW-0949">S-adenosyl-L-methionine</keyword>
<dbReference type="SUPFAM" id="SSF53335">
    <property type="entry name" value="S-adenosyl-L-methionine-dependent methyltransferases"/>
    <property type="match status" value="1"/>
</dbReference>
<dbReference type="GO" id="GO:0032259">
    <property type="term" value="P:methylation"/>
    <property type="evidence" value="ECO:0007669"/>
    <property type="project" value="UniProtKB-KW"/>
</dbReference>
<dbReference type="Proteomes" id="UP000664859">
    <property type="component" value="Unassembled WGS sequence"/>
</dbReference>
<gene>
    <name evidence="6" type="ORF">JKP88DRAFT_273018</name>
</gene>
<dbReference type="Pfam" id="PF00145">
    <property type="entry name" value="DNA_methylase"/>
    <property type="match status" value="1"/>
</dbReference>
<evidence type="ECO:0000256" key="5">
    <source>
        <dbReference type="PROSITE-ProRule" id="PRU01016"/>
    </source>
</evidence>
<proteinExistence type="inferred from homology"/>
<comment type="caution">
    <text evidence="6">The sequence shown here is derived from an EMBL/GenBank/DDBJ whole genome shotgun (WGS) entry which is preliminary data.</text>
</comment>
<protein>
    <recommendedName>
        <fullName evidence="1">DNA (cytosine-5-)-methyltransferase</fullName>
        <ecNumber evidence="1">2.1.1.37</ecNumber>
    </recommendedName>
</protein>
<evidence type="ECO:0000313" key="6">
    <source>
        <dbReference type="EMBL" id="KAG5183047.1"/>
    </source>
</evidence>
<dbReference type="EMBL" id="JAFCMP010000223">
    <property type="protein sequence ID" value="KAG5183047.1"/>
    <property type="molecule type" value="Genomic_DNA"/>
</dbReference>
<evidence type="ECO:0000256" key="3">
    <source>
        <dbReference type="ARBA" id="ARBA00022679"/>
    </source>
</evidence>
<evidence type="ECO:0000256" key="1">
    <source>
        <dbReference type="ARBA" id="ARBA00011975"/>
    </source>
</evidence>
<dbReference type="PANTHER" id="PTHR10629:SF52">
    <property type="entry name" value="DNA (CYTOSINE-5)-METHYLTRANSFERASE 1"/>
    <property type="match status" value="1"/>
</dbReference>
<dbReference type="InterPro" id="IPR050390">
    <property type="entry name" value="C5-Methyltransferase"/>
</dbReference>
<dbReference type="EC" id="2.1.1.37" evidence="1"/>
<evidence type="ECO:0000256" key="4">
    <source>
        <dbReference type="ARBA" id="ARBA00022691"/>
    </source>
</evidence>
<dbReference type="AlphaFoldDB" id="A0A835YWN5"/>
<comment type="similarity">
    <text evidence="5">Belongs to the class I-like SAM-binding methyltransferase superfamily. C5-methyltransferase family.</text>
</comment>
<dbReference type="InterPro" id="IPR001525">
    <property type="entry name" value="C5_MeTfrase"/>
</dbReference>
<dbReference type="GO" id="GO:0003677">
    <property type="term" value="F:DNA binding"/>
    <property type="evidence" value="ECO:0007669"/>
    <property type="project" value="TreeGrafter"/>
</dbReference>
<dbReference type="PRINTS" id="PR00105">
    <property type="entry name" value="C5METTRFRASE"/>
</dbReference>
<evidence type="ECO:0000256" key="2">
    <source>
        <dbReference type="ARBA" id="ARBA00022603"/>
    </source>
</evidence>
<dbReference type="Gene3D" id="3.40.50.150">
    <property type="entry name" value="Vaccinia Virus protein VP39"/>
    <property type="match status" value="1"/>
</dbReference>
<sequence>MIYVIDLFCGAGGFSEGASRAGAVVILAVDCWKAALDVHAANHGDCEHWNEPLGGDPAQFVARLRRVVSRRVPCGGLVHLHGSPPCQNLSSVNCMRNEREGMRLVEWTFAVGDLLQPDSFTVEQVPNAALLREYGHLPHSVYAMSEHGIPQSRRRVIFGNAPQLPRSSGADIGTILRRCDAAGCSAFAAGHRCRGAYVTRRLQDVSYTVTRNFPVMFDDGRMTKLPLTVMRELQTFPPSYKWHGSIGQQRIMIANALPPKFARQLVRHLEGTSGALATCSDS</sequence>
<keyword evidence="2 5" id="KW-0489">Methyltransferase</keyword>
<reference evidence="6" key="1">
    <citation type="submission" date="2021-02" db="EMBL/GenBank/DDBJ databases">
        <title>First Annotated Genome of the Yellow-green Alga Tribonema minus.</title>
        <authorList>
            <person name="Mahan K.M."/>
        </authorList>
    </citation>
    <scope>NUCLEOTIDE SEQUENCE</scope>
    <source>
        <strain evidence="6">UTEX B ZZ1240</strain>
    </source>
</reference>
<dbReference type="PANTHER" id="PTHR10629">
    <property type="entry name" value="CYTOSINE-SPECIFIC METHYLTRANSFERASE"/>
    <property type="match status" value="1"/>
</dbReference>
<dbReference type="Gene3D" id="3.90.120.10">
    <property type="entry name" value="DNA Methylase, subunit A, domain 2"/>
    <property type="match status" value="1"/>
</dbReference>
<dbReference type="InterPro" id="IPR029063">
    <property type="entry name" value="SAM-dependent_MTases_sf"/>
</dbReference>
<organism evidence="6 7">
    <name type="scientific">Tribonema minus</name>
    <dbReference type="NCBI Taxonomy" id="303371"/>
    <lineage>
        <taxon>Eukaryota</taxon>
        <taxon>Sar</taxon>
        <taxon>Stramenopiles</taxon>
        <taxon>Ochrophyta</taxon>
        <taxon>PX clade</taxon>
        <taxon>Xanthophyceae</taxon>
        <taxon>Tribonematales</taxon>
        <taxon>Tribonemataceae</taxon>
        <taxon>Tribonema</taxon>
    </lineage>
</organism>
<feature type="active site" evidence="5">
    <location>
        <position position="86"/>
    </location>
</feature>
<evidence type="ECO:0000313" key="7">
    <source>
        <dbReference type="Proteomes" id="UP000664859"/>
    </source>
</evidence>
<accession>A0A835YWN5</accession>
<keyword evidence="7" id="KW-1185">Reference proteome</keyword>
<dbReference type="GO" id="GO:0044027">
    <property type="term" value="P:negative regulation of gene expression via chromosomal CpG island methylation"/>
    <property type="evidence" value="ECO:0007669"/>
    <property type="project" value="TreeGrafter"/>
</dbReference>
<dbReference type="PROSITE" id="PS51679">
    <property type="entry name" value="SAM_MT_C5"/>
    <property type="match status" value="1"/>
</dbReference>